<keyword evidence="3" id="KW-1185">Reference proteome</keyword>
<sequence length="271" mass="30631">MGLVVYWYDFVCFGIVGVAFLGAFYVIWRREGAGKCNDTTMYESLVVTRPDMDGYYAASGVTPIGHVSSTQLWTSCWLGLHPIWLFGLRFASFLITSGFLAWDILEYGASIFVYYTEDNCVSAHGCMVYYSKKPPASESGQKEEFLRRDVESNLAIGVKEIRGTIKLQSHYDQEAIQQRAGFWGYLMQTAYQTCAGAVILTDLVFWCIIVPFLSNAHLELNPVSFILFIFFFRFLRLEDLMGCMHTLNAVFLLLDASVNSLAGHLRNPDVD</sequence>
<dbReference type="PANTHER" id="PTHR12242">
    <property type="entry name" value="OS02G0130600 PROTEIN-RELATED"/>
    <property type="match status" value="1"/>
</dbReference>
<feature type="transmembrane region" description="Helical" evidence="1">
    <location>
        <begin position="189"/>
        <end position="212"/>
    </location>
</feature>
<dbReference type="Proteomes" id="UP000585474">
    <property type="component" value="Unassembled WGS sequence"/>
</dbReference>
<feature type="transmembrane region" description="Helical" evidence="1">
    <location>
        <begin position="218"/>
        <end position="235"/>
    </location>
</feature>
<evidence type="ECO:0000256" key="1">
    <source>
        <dbReference type="SAM" id="Phobius"/>
    </source>
</evidence>
<reference evidence="2 3" key="1">
    <citation type="submission" date="2019-07" db="EMBL/GenBank/DDBJ databases">
        <title>De Novo Assembly of kiwifruit Actinidia rufa.</title>
        <authorList>
            <person name="Sugita-Konishi S."/>
            <person name="Sato K."/>
            <person name="Mori E."/>
            <person name="Abe Y."/>
            <person name="Kisaki G."/>
            <person name="Hamano K."/>
            <person name="Suezawa K."/>
            <person name="Otani M."/>
            <person name="Fukuda T."/>
            <person name="Manabe T."/>
            <person name="Gomi K."/>
            <person name="Tabuchi M."/>
            <person name="Akimitsu K."/>
            <person name="Kataoka I."/>
        </authorList>
    </citation>
    <scope>NUCLEOTIDE SEQUENCE [LARGE SCALE GENOMIC DNA]</scope>
    <source>
        <strain evidence="3">cv. Fuchu</strain>
    </source>
</reference>
<keyword evidence="1" id="KW-0812">Transmembrane</keyword>
<evidence type="ECO:0000313" key="3">
    <source>
        <dbReference type="Proteomes" id="UP000585474"/>
    </source>
</evidence>
<keyword evidence="1" id="KW-1133">Transmembrane helix</keyword>
<dbReference type="EMBL" id="BJWL01000013">
    <property type="protein sequence ID" value="GFY98623.1"/>
    <property type="molecule type" value="Genomic_DNA"/>
</dbReference>
<gene>
    <name evidence="2" type="ORF">Acr_13g0000240</name>
</gene>
<dbReference type="PANTHER" id="PTHR12242:SF6">
    <property type="entry name" value="PROTEIN ROLLING PROTEIN"/>
    <property type="match status" value="1"/>
</dbReference>
<proteinExistence type="predicted"/>
<feature type="transmembrane region" description="Helical" evidence="1">
    <location>
        <begin position="6"/>
        <end position="28"/>
    </location>
</feature>
<name>A0A7J0FJ77_9ERIC</name>
<accession>A0A7J0FJ77</accession>
<comment type="caution">
    <text evidence="2">The sequence shown here is derived from an EMBL/GenBank/DDBJ whole genome shotgun (WGS) entry which is preliminary data.</text>
</comment>
<dbReference type="OrthoDB" id="419711at2759"/>
<keyword evidence="1" id="KW-0472">Membrane</keyword>
<evidence type="ECO:0000313" key="2">
    <source>
        <dbReference type="EMBL" id="GFY98623.1"/>
    </source>
</evidence>
<dbReference type="AlphaFoldDB" id="A0A7J0FJ77"/>
<dbReference type="GO" id="GO:0016020">
    <property type="term" value="C:membrane"/>
    <property type="evidence" value="ECO:0007669"/>
    <property type="project" value="TreeGrafter"/>
</dbReference>
<protein>
    <submittedName>
        <fullName evidence="2">Uncharacterized protein</fullName>
    </submittedName>
</protein>
<organism evidence="2 3">
    <name type="scientific">Actinidia rufa</name>
    <dbReference type="NCBI Taxonomy" id="165716"/>
    <lineage>
        <taxon>Eukaryota</taxon>
        <taxon>Viridiplantae</taxon>
        <taxon>Streptophyta</taxon>
        <taxon>Embryophyta</taxon>
        <taxon>Tracheophyta</taxon>
        <taxon>Spermatophyta</taxon>
        <taxon>Magnoliopsida</taxon>
        <taxon>eudicotyledons</taxon>
        <taxon>Gunneridae</taxon>
        <taxon>Pentapetalae</taxon>
        <taxon>asterids</taxon>
        <taxon>Ericales</taxon>
        <taxon>Actinidiaceae</taxon>
        <taxon>Actinidia</taxon>
    </lineage>
</organism>